<dbReference type="AlphaFoldDB" id="A0A371GSV0"/>
<organism evidence="1 2">
    <name type="scientific">Mucuna pruriens</name>
    <name type="common">Velvet bean</name>
    <name type="synonym">Dolichos pruriens</name>
    <dbReference type="NCBI Taxonomy" id="157652"/>
    <lineage>
        <taxon>Eukaryota</taxon>
        <taxon>Viridiplantae</taxon>
        <taxon>Streptophyta</taxon>
        <taxon>Embryophyta</taxon>
        <taxon>Tracheophyta</taxon>
        <taxon>Spermatophyta</taxon>
        <taxon>Magnoliopsida</taxon>
        <taxon>eudicotyledons</taxon>
        <taxon>Gunneridae</taxon>
        <taxon>Pentapetalae</taxon>
        <taxon>rosids</taxon>
        <taxon>fabids</taxon>
        <taxon>Fabales</taxon>
        <taxon>Fabaceae</taxon>
        <taxon>Papilionoideae</taxon>
        <taxon>50 kb inversion clade</taxon>
        <taxon>NPAAA clade</taxon>
        <taxon>indigoferoid/millettioid clade</taxon>
        <taxon>Phaseoleae</taxon>
        <taxon>Mucuna</taxon>
    </lineage>
</organism>
<dbReference type="EMBL" id="QJKJ01004570">
    <property type="protein sequence ID" value="RDX93619.1"/>
    <property type="molecule type" value="Genomic_DNA"/>
</dbReference>
<evidence type="ECO:0000313" key="2">
    <source>
        <dbReference type="Proteomes" id="UP000257109"/>
    </source>
</evidence>
<proteinExistence type="predicted"/>
<keyword evidence="2" id="KW-1185">Reference proteome</keyword>
<dbReference type="OrthoDB" id="8029976at2759"/>
<gene>
    <name evidence="1" type="ORF">CR513_24094</name>
</gene>
<accession>A0A371GSV0</accession>
<reference evidence="1" key="1">
    <citation type="submission" date="2018-05" db="EMBL/GenBank/DDBJ databases">
        <title>Draft genome of Mucuna pruriens seed.</title>
        <authorList>
            <person name="Nnadi N.E."/>
            <person name="Vos R."/>
            <person name="Hasami M.H."/>
            <person name="Devisetty U.K."/>
            <person name="Aguiy J.C."/>
        </authorList>
    </citation>
    <scope>NUCLEOTIDE SEQUENCE [LARGE SCALE GENOMIC DNA]</scope>
    <source>
        <strain evidence="1">JCA_2017</strain>
    </source>
</reference>
<protein>
    <submittedName>
        <fullName evidence="1">Uncharacterized protein</fullName>
    </submittedName>
</protein>
<comment type="caution">
    <text evidence="1">The sequence shown here is derived from an EMBL/GenBank/DDBJ whole genome shotgun (WGS) entry which is preliminary data.</text>
</comment>
<name>A0A371GSV0_MUCPR</name>
<dbReference type="Proteomes" id="UP000257109">
    <property type="component" value="Unassembled WGS sequence"/>
</dbReference>
<feature type="non-terminal residue" evidence="1">
    <location>
        <position position="1"/>
    </location>
</feature>
<sequence length="94" mass="10327">MGGNKCSTQMWVNQTTSDKENVVEYLSTSQLDHDTLVFSKEEMDRLRGLLNSTSKPLGSCGLTMNVFKKQLMTVANGDHIPIAGSGNELTMESK</sequence>
<evidence type="ECO:0000313" key="1">
    <source>
        <dbReference type="EMBL" id="RDX93619.1"/>
    </source>
</evidence>